<evidence type="ECO:0000313" key="16">
    <source>
        <dbReference type="Proteomes" id="UP001153620"/>
    </source>
</evidence>
<dbReference type="Pfam" id="PF00271">
    <property type="entry name" value="Helicase_C"/>
    <property type="match status" value="1"/>
</dbReference>
<dbReference type="GO" id="GO:1990904">
    <property type="term" value="C:ribonucleoprotein complex"/>
    <property type="evidence" value="ECO:0007669"/>
    <property type="project" value="TreeGrafter"/>
</dbReference>
<organism evidence="15 16">
    <name type="scientific">Chironomus riparius</name>
    <dbReference type="NCBI Taxonomy" id="315576"/>
    <lineage>
        <taxon>Eukaryota</taxon>
        <taxon>Metazoa</taxon>
        <taxon>Ecdysozoa</taxon>
        <taxon>Arthropoda</taxon>
        <taxon>Hexapoda</taxon>
        <taxon>Insecta</taxon>
        <taxon>Pterygota</taxon>
        <taxon>Neoptera</taxon>
        <taxon>Endopterygota</taxon>
        <taxon>Diptera</taxon>
        <taxon>Nematocera</taxon>
        <taxon>Chironomoidea</taxon>
        <taxon>Chironomidae</taxon>
        <taxon>Chironominae</taxon>
        <taxon>Chironomus</taxon>
    </lineage>
</organism>
<gene>
    <name evidence="15" type="ORF">CHIRRI_LOCUS3197</name>
</gene>
<evidence type="ECO:0000256" key="10">
    <source>
        <dbReference type="PROSITE-ProRule" id="PRU00266"/>
    </source>
</evidence>
<dbReference type="PANTHER" id="PTHR18934">
    <property type="entry name" value="ATP-DEPENDENT RNA HELICASE"/>
    <property type="match status" value="1"/>
</dbReference>
<dbReference type="CDD" id="cd19854">
    <property type="entry name" value="DSRM_DHX9_rpt1"/>
    <property type="match status" value="1"/>
</dbReference>
<dbReference type="Gene3D" id="3.30.160.20">
    <property type="match status" value="2"/>
</dbReference>
<dbReference type="SMART" id="SM00487">
    <property type="entry name" value="DEXDc"/>
    <property type="match status" value="1"/>
</dbReference>
<comment type="subcellular location">
    <subcellularLocation>
        <location evidence="1">Nucleus</location>
    </subcellularLocation>
</comment>
<dbReference type="Pfam" id="PF00035">
    <property type="entry name" value="dsrm"/>
    <property type="match status" value="2"/>
</dbReference>
<dbReference type="SMART" id="SM00490">
    <property type="entry name" value="HELICc"/>
    <property type="match status" value="1"/>
</dbReference>
<dbReference type="InterPro" id="IPR002464">
    <property type="entry name" value="DNA/RNA_helicase_DEAH_CS"/>
</dbReference>
<dbReference type="GO" id="GO:0040029">
    <property type="term" value="P:epigenetic regulation of gene expression"/>
    <property type="evidence" value="ECO:0007669"/>
    <property type="project" value="UniProtKB-ARBA"/>
</dbReference>
<dbReference type="Proteomes" id="UP001153620">
    <property type="component" value="Chromosome 1"/>
</dbReference>
<dbReference type="EMBL" id="OU895877">
    <property type="protein sequence ID" value="CAG9800247.1"/>
    <property type="molecule type" value="Genomic_DNA"/>
</dbReference>
<dbReference type="GO" id="GO:0005524">
    <property type="term" value="F:ATP binding"/>
    <property type="evidence" value="ECO:0007669"/>
    <property type="project" value="UniProtKB-KW"/>
</dbReference>
<dbReference type="InterPro" id="IPR014001">
    <property type="entry name" value="Helicase_ATP-bd"/>
</dbReference>
<name>A0A9N9WQH9_9DIPT</name>
<dbReference type="FunFam" id="3.30.160.20:FF:000028">
    <property type="entry name" value="ATP-dependent RNA helicase A"/>
    <property type="match status" value="1"/>
</dbReference>
<dbReference type="GO" id="GO:0003725">
    <property type="term" value="F:double-stranded RNA binding"/>
    <property type="evidence" value="ECO:0007669"/>
    <property type="project" value="InterPro"/>
</dbReference>
<dbReference type="FunFam" id="3.40.50.300:FF:000677">
    <property type="entry name" value="ATP-dependent RNA helicase A"/>
    <property type="match status" value="1"/>
</dbReference>
<dbReference type="Gene3D" id="3.40.50.300">
    <property type="entry name" value="P-loop containing nucleotide triphosphate hydrolases"/>
    <property type="match status" value="2"/>
</dbReference>
<feature type="domain" description="DRBM" evidence="12">
    <location>
        <begin position="4"/>
        <end position="72"/>
    </location>
</feature>
<proteinExistence type="inferred from homology"/>
<evidence type="ECO:0000256" key="11">
    <source>
        <dbReference type="SAM" id="MobiDB-lite"/>
    </source>
</evidence>
<evidence type="ECO:0000313" key="15">
    <source>
        <dbReference type="EMBL" id="CAG9800247.1"/>
    </source>
</evidence>
<dbReference type="SUPFAM" id="SSF54768">
    <property type="entry name" value="dsRNA-binding domain-like"/>
    <property type="match status" value="2"/>
</dbReference>
<dbReference type="EC" id="3.6.4.13" evidence="3"/>
<dbReference type="OrthoDB" id="5600252at2759"/>
<dbReference type="InterPro" id="IPR027417">
    <property type="entry name" value="P-loop_NTPase"/>
</dbReference>
<evidence type="ECO:0000259" key="12">
    <source>
        <dbReference type="PROSITE" id="PS50137"/>
    </source>
</evidence>
<dbReference type="PANTHER" id="PTHR18934:SF119">
    <property type="entry name" value="ATP-DEPENDENT RNA HELICASE A"/>
    <property type="match status" value="1"/>
</dbReference>
<keyword evidence="10" id="KW-0694">RNA-binding</keyword>
<reference evidence="15" key="1">
    <citation type="submission" date="2022-01" db="EMBL/GenBank/DDBJ databases">
        <authorList>
            <person name="King R."/>
        </authorList>
    </citation>
    <scope>NUCLEOTIDE SEQUENCE</scope>
</reference>
<dbReference type="PROSITE" id="PS50137">
    <property type="entry name" value="DS_RBD"/>
    <property type="match status" value="2"/>
</dbReference>
<dbReference type="Pfam" id="PF07717">
    <property type="entry name" value="OB_NTP_bind"/>
    <property type="match status" value="1"/>
</dbReference>
<comment type="similarity">
    <text evidence="2">Belongs to the DEAD box helicase family. DEAH subfamily.</text>
</comment>
<dbReference type="Gene3D" id="1.20.120.1080">
    <property type="match status" value="1"/>
</dbReference>
<evidence type="ECO:0000259" key="14">
    <source>
        <dbReference type="PROSITE" id="PS51194"/>
    </source>
</evidence>
<keyword evidence="4" id="KW-0677">Repeat</keyword>
<dbReference type="InterPro" id="IPR014720">
    <property type="entry name" value="dsRBD_dom"/>
</dbReference>
<evidence type="ECO:0000256" key="2">
    <source>
        <dbReference type="ARBA" id="ARBA00008792"/>
    </source>
</evidence>
<dbReference type="GO" id="GO:0016887">
    <property type="term" value="F:ATP hydrolysis activity"/>
    <property type="evidence" value="ECO:0007669"/>
    <property type="project" value="TreeGrafter"/>
</dbReference>
<evidence type="ECO:0000256" key="4">
    <source>
        <dbReference type="ARBA" id="ARBA00022737"/>
    </source>
</evidence>
<keyword evidence="7" id="KW-0347">Helicase</keyword>
<feature type="domain" description="Helicase ATP-binding" evidence="13">
    <location>
        <begin position="390"/>
        <end position="556"/>
    </location>
</feature>
<feature type="domain" description="DRBM" evidence="12">
    <location>
        <begin position="168"/>
        <end position="240"/>
    </location>
</feature>
<dbReference type="InterPro" id="IPR011709">
    <property type="entry name" value="DEAD-box_helicase_OB_fold"/>
</dbReference>
<dbReference type="FunFam" id="3.40.50.300:FF:000284">
    <property type="entry name" value="probable ATP-dependent RNA helicase YTHDC2"/>
    <property type="match status" value="1"/>
</dbReference>
<dbReference type="Pfam" id="PF00270">
    <property type="entry name" value="DEAD"/>
    <property type="match status" value="1"/>
</dbReference>
<accession>A0A9N9WQH9</accession>
<evidence type="ECO:0000256" key="6">
    <source>
        <dbReference type="ARBA" id="ARBA00022801"/>
    </source>
</evidence>
<dbReference type="SMART" id="SM00358">
    <property type="entry name" value="DSRM"/>
    <property type="match status" value="2"/>
</dbReference>
<dbReference type="PROSITE" id="PS00690">
    <property type="entry name" value="DEAH_ATP_HELICASE"/>
    <property type="match status" value="1"/>
</dbReference>
<evidence type="ECO:0000256" key="9">
    <source>
        <dbReference type="ARBA" id="ARBA00023242"/>
    </source>
</evidence>
<dbReference type="PROSITE" id="PS51194">
    <property type="entry name" value="HELICASE_CTER"/>
    <property type="match status" value="1"/>
</dbReference>
<sequence>MPQDIKAFFHEWCSKNKTDPQFECRPTGPKFRQRFLCEVRVAGFPYVGAGNSTSKKDAEKNASRDFVNFLVRSGKVSEHEVPTDEANPVPAATNEPSPSFGASQSGNLSNFQPTQLGQAYRPYNQFNDNQDNFGPQSYMDRAKEQARMEEAESLDVNAGIHGNWTIENAKSKLNQFMQANKIQGEFKYSAIGPDHNRSFMAEMVIFVKQLRRNVTGRESGSNKQSASKSCALSIVRQLFHLGVIEAFSGTLKKPKSEDKLPNYPVKVDPQLIDRARNVIMDLGINPICVDSNSNSENPVSLVIQTQEPERKPKLFMSTASVITWSPPIQNWNAWNSSNIDEGYLATASLDQLSEDLLENARNKKINDRDLSDRTKARETLPIHAMRRQIMEAVNDNSVVLIRGNTGCGKTTQIAQFILEDFVAGGAGAYCNIAVTQPRRISATSVAERIAFERNETLGESVGYSVRFESILPRPYGSILFCTIGVLLRKLEQGLRGVSHVIVDEIHERDVNSDFIMVVLRDMVSTYPDLRVILMSATIDTTMFGDYFGNCPVIEVPGRAFPVKQYFLEDAVELVKFVPPPDNRRKRKGGDDDGSEEVINAEDQDETNCNKIVPDNYSQQTKSTLAALSESEVSFELVEAILIYIKNMRLDGAVLIFLPGWNLIFALMKFLQNNPKFSSSEYTILPLHSQLPREDQRRVFERVPQGNTKIILSTNIAETSITIDDIVFVIDICKARMKLFTSHNNLTSYATVWASRTNLEQRKGRAGRVRPGVCFTLCSRSRFERLDECQTPEMFRTPLHEIALSIKLLRLGAIGQFLSKAIEPPPLDAVIEAEVLLREMKCLDEHDELTPLGRILARLPIEPRLGRMMIIANIFLVGDTVGLMAAYSGTFSEIFALDMGQRRLANHQKNLAGNKCSDYVAMTNATQQWLAARNRGEDEEKRFCEWKGVQLPTMRVIWEAKRQLLDLLNQAGFPEETMLTMKIDPNVQDPNLDLILGLLCIGLYPNVCYHKEKRKVLTTESKAALIHKTSVNCSNLKVTFQYPFFVFGEKIRTRAVSCKQMSMVSPIHLILFGSKKVDFVEGVVRLDNWLNFEMDPNDAAIICALKNVLDEILLIAVQQPDEVLNLDEKHMKAIGVIKSLSEMNAGDYQITRETGLSTDRESNFGRSYGSGPSGFGGGKFQKTEGFGGSGFNRGSGGYNRGGGFNNRGGGFNNRGGGFNNRRGFGFN</sequence>
<evidence type="ECO:0000256" key="5">
    <source>
        <dbReference type="ARBA" id="ARBA00022741"/>
    </source>
</evidence>
<dbReference type="InterPro" id="IPR011545">
    <property type="entry name" value="DEAD/DEAH_box_helicase_dom"/>
</dbReference>
<dbReference type="AlphaFoldDB" id="A0A9N9WQH9"/>
<dbReference type="FunFam" id="3.30.160.20:FF:000026">
    <property type="entry name" value="ATP-dependent RNA helicase A"/>
    <property type="match status" value="1"/>
</dbReference>
<feature type="compositionally biased region" description="Polar residues" evidence="11">
    <location>
        <begin position="94"/>
        <end position="114"/>
    </location>
</feature>
<feature type="domain" description="Helicase C-terminal" evidence="14">
    <location>
        <begin position="636"/>
        <end position="809"/>
    </location>
</feature>
<dbReference type="InterPro" id="IPR044445">
    <property type="entry name" value="DHX9_DSRM_1"/>
</dbReference>
<evidence type="ECO:0000256" key="7">
    <source>
        <dbReference type="ARBA" id="ARBA00022806"/>
    </source>
</evidence>
<dbReference type="InterPro" id="IPR044446">
    <property type="entry name" value="DHX9_DSRM_2"/>
</dbReference>
<dbReference type="InterPro" id="IPR001650">
    <property type="entry name" value="Helicase_C-like"/>
</dbReference>
<dbReference type="GO" id="GO:0050684">
    <property type="term" value="P:regulation of mRNA processing"/>
    <property type="evidence" value="ECO:0007669"/>
    <property type="project" value="TreeGrafter"/>
</dbReference>
<dbReference type="GO" id="GO:0005730">
    <property type="term" value="C:nucleolus"/>
    <property type="evidence" value="ECO:0007669"/>
    <property type="project" value="TreeGrafter"/>
</dbReference>
<dbReference type="GO" id="GO:0003724">
    <property type="term" value="F:RNA helicase activity"/>
    <property type="evidence" value="ECO:0007669"/>
    <property type="project" value="UniProtKB-EC"/>
</dbReference>
<dbReference type="GO" id="GO:0043138">
    <property type="term" value="F:3'-5' DNA helicase activity"/>
    <property type="evidence" value="ECO:0007669"/>
    <property type="project" value="TreeGrafter"/>
</dbReference>
<dbReference type="CDD" id="cd19855">
    <property type="entry name" value="DSRM_DHX9_rpt2"/>
    <property type="match status" value="1"/>
</dbReference>
<dbReference type="CDD" id="cd18791">
    <property type="entry name" value="SF2_C_RHA"/>
    <property type="match status" value="1"/>
</dbReference>
<dbReference type="PROSITE" id="PS51192">
    <property type="entry name" value="HELICASE_ATP_BIND_1"/>
    <property type="match status" value="1"/>
</dbReference>
<evidence type="ECO:0000259" key="13">
    <source>
        <dbReference type="PROSITE" id="PS51192"/>
    </source>
</evidence>
<dbReference type="SMART" id="SM00847">
    <property type="entry name" value="HA2"/>
    <property type="match status" value="1"/>
</dbReference>
<evidence type="ECO:0000256" key="1">
    <source>
        <dbReference type="ARBA" id="ARBA00004123"/>
    </source>
</evidence>
<dbReference type="InterPro" id="IPR007502">
    <property type="entry name" value="Helicase-assoc_dom"/>
</dbReference>
<evidence type="ECO:0000256" key="8">
    <source>
        <dbReference type="ARBA" id="ARBA00022840"/>
    </source>
</evidence>
<dbReference type="GO" id="GO:0045944">
    <property type="term" value="P:positive regulation of transcription by RNA polymerase II"/>
    <property type="evidence" value="ECO:0007669"/>
    <property type="project" value="TreeGrafter"/>
</dbReference>
<keyword evidence="6" id="KW-0378">Hydrolase</keyword>
<keyword evidence="16" id="KW-1185">Reference proteome</keyword>
<protein>
    <recommendedName>
        <fullName evidence="3">RNA helicase</fullName>
        <ecNumber evidence="3">3.6.4.13</ecNumber>
    </recommendedName>
</protein>
<keyword evidence="9" id="KW-0539">Nucleus</keyword>
<dbReference type="SUPFAM" id="SSF52540">
    <property type="entry name" value="P-loop containing nucleoside triphosphate hydrolases"/>
    <property type="match status" value="1"/>
</dbReference>
<keyword evidence="8" id="KW-0067">ATP-binding</keyword>
<keyword evidence="5" id="KW-0547">Nucleotide-binding</keyword>
<evidence type="ECO:0000256" key="3">
    <source>
        <dbReference type="ARBA" id="ARBA00012552"/>
    </source>
</evidence>
<reference evidence="15" key="2">
    <citation type="submission" date="2022-10" db="EMBL/GenBank/DDBJ databases">
        <authorList>
            <consortium name="ENA_rothamsted_submissions"/>
            <consortium name="culmorum"/>
            <person name="King R."/>
        </authorList>
    </citation>
    <scope>NUCLEOTIDE SEQUENCE</scope>
</reference>
<feature type="region of interest" description="Disordered" evidence="11">
    <location>
        <begin position="77"/>
        <end position="114"/>
    </location>
</feature>